<proteinExistence type="predicted"/>
<comment type="caution">
    <text evidence="2">The sequence shown here is derived from an EMBL/GenBank/DDBJ whole genome shotgun (WGS) entry which is preliminary data.</text>
</comment>
<keyword evidence="3" id="KW-1185">Reference proteome</keyword>
<organism evidence="2 3">
    <name type="scientific">Ridgeia piscesae</name>
    <name type="common">Tubeworm</name>
    <dbReference type="NCBI Taxonomy" id="27915"/>
    <lineage>
        <taxon>Eukaryota</taxon>
        <taxon>Metazoa</taxon>
        <taxon>Spiralia</taxon>
        <taxon>Lophotrochozoa</taxon>
        <taxon>Annelida</taxon>
        <taxon>Polychaeta</taxon>
        <taxon>Sedentaria</taxon>
        <taxon>Canalipalpata</taxon>
        <taxon>Sabellida</taxon>
        <taxon>Siboglinidae</taxon>
        <taxon>Ridgeia</taxon>
    </lineage>
</organism>
<gene>
    <name evidence="2" type="ORF">NP493_448g01031</name>
</gene>
<evidence type="ECO:0000313" key="3">
    <source>
        <dbReference type="Proteomes" id="UP001209878"/>
    </source>
</evidence>
<sequence>MATVMRKPSANSVAGPLSTVNSSTHGIMRALEGGMMLTRYSFRRRAEKRMFQVKLETRQLIWTRNVGSTRPDGSSEYITFRWCHTNCQKC</sequence>
<dbReference type="AlphaFoldDB" id="A0AAD9KZJ4"/>
<dbReference type="Proteomes" id="UP001209878">
    <property type="component" value="Unassembled WGS sequence"/>
</dbReference>
<feature type="region of interest" description="Disordered" evidence="1">
    <location>
        <begin position="1"/>
        <end position="21"/>
    </location>
</feature>
<accession>A0AAD9KZJ4</accession>
<protein>
    <submittedName>
        <fullName evidence="2">Uncharacterized protein</fullName>
    </submittedName>
</protein>
<evidence type="ECO:0000313" key="2">
    <source>
        <dbReference type="EMBL" id="KAK2180276.1"/>
    </source>
</evidence>
<name>A0AAD9KZJ4_RIDPI</name>
<reference evidence="2" key="1">
    <citation type="journal article" date="2023" name="Mol. Biol. Evol.">
        <title>Third-Generation Sequencing Reveals the Adaptive Role of the Epigenome in Three Deep-Sea Polychaetes.</title>
        <authorList>
            <person name="Perez M."/>
            <person name="Aroh O."/>
            <person name="Sun Y."/>
            <person name="Lan Y."/>
            <person name="Juniper S.K."/>
            <person name="Young C.R."/>
            <person name="Angers B."/>
            <person name="Qian P.Y."/>
        </authorList>
    </citation>
    <scope>NUCLEOTIDE SEQUENCE</scope>
    <source>
        <strain evidence="2">R07B-5</strain>
    </source>
</reference>
<evidence type="ECO:0000256" key="1">
    <source>
        <dbReference type="SAM" id="MobiDB-lite"/>
    </source>
</evidence>
<dbReference type="EMBL" id="JAODUO010000450">
    <property type="protein sequence ID" value="KAK2180276.1"/>
    <property type="molecule type" value="Genomic_DNA"/>
</dbReference>